<gene>
    <name evidence="2" type="ORF">D6C85_02269</name>
</gene>
<name>A0A4S9XCC5_AURPU</name>
<evidence type="ECO:0000256" key="1">
    <source>
        <dbReference type="SAM" id="MobiDB-lite"/>
    </source>
</evidence>
<evidence type="ECO:0000313" key="3">
    <source>
        <dbReference type="Proteomes" id="UP000309734"/>
    </source>
</evidence>
<comment type="caution">
    <text evidence="2">The sequence shown here is derived from an EMBL/GenBank/DDBJ whole genome shotgun (WGS) entry which is preliminary data.</text>
</comment>
<evidence type="ECO:0000313" key="2">
    <source>
        <dbReference type="EMBL" id="THZ76427.1"/>
    </source>
</evidence>
<dbReference type="AlphaFoldDB" id="A0A4S9XCC5"/>
<dbReference type="EMBL" id="QZBS01000040">
    <property type="protein sequence ID" value="THZ76427.1"/>
    <property type="molecule type" value="Genomic_DNA"/>
</dbReference>
<protein>
    <submittedName>
        <fullName evidence="2">Uncharacterized protein</fullName>
    </submittedName>
</protein>
<feature type="compositionally biased region" description="Basic and acidic residues" evidence="1">
    <location>
        <begin position="167"/>
        <end position="180"/>
    </location>
</feature>
<feature type="region of interest" description="Disordered" evidence="1">
    <location>
        <begin position="196"/>
        <end position="240"/>
    </location>
</feature>
<dbReference type="Proteomes" id="UP000309734">
    <property type="component" value="Unassembled WGS sequence"/>
</dbReference>
<sequence length="240" mass="26770">MSSSPPRSSVHADLQRTWLWCDDHAKVNQWFMSVNNCHPYHIFYASFINAANKAWVVSTDPNGKLKPIESRMVDCLLQEPIPAGQLIDLLQRYNKYTGGAKGNVKRKGLIKWDEEEPEMAAIEAGVDELYNMIEKFYYKSVPSKSSTGTGSPKSKATTSATSNISKVGDEEMKDVDDSRDQQPLASLQEVSEELTAIAAGTVNSPRDKGKTTNSVRYGELVVVGKQKREEDDENMDMDID</sequence>
<proteinExistence type="predicted"/>
<feature type="compositionally biased region" description="Low complexity" evidence="1">
    <location>
        <begin position="143"/>
        <end position="166"/>
    </location>
</feature>
<accession>A0A4S9XCC5</accession>
<organism evidence="2 3">
    <name type="scientific">Aureobasidium pullulans</name>
    <name type="common">Black yeast</name>
    <name type="synonym">Pullularia pullulans</name>
    <dbReference type="NCBI Taxonomy" id="5580"/>
    <lineage>
        <taxon>Eukaryota</taxon>
        <taxon>Fungi</taxon>
        <taxon>Dikarya</taxon>
        <taxon>Ascomycota</taxon>
        <taxon>Pezizomycotina</taxon>
        <taxon>Dothideomycetes</taxon>
        <taxon>Dothideomycetidae</taxon>
        <taxon>Dothideales</taxon>
        <taxon>Saccotheciaceae</taxon>
        <taxon>Aureobasidium</taxon>
    </lineage>
</organism>
<reference evidence="2 3" key="1">
    <citation type="submission" date="2018-10" db="EMBL/GenBank/DDBJ databases">
        <title>Fifty Aureobasidium pullulans genomes reveal a recombining polyextremotolerant generalist.</title>
        <authorList>
            <person name="Gostincar C."/>
            <person name="Turk M."/>
            <person name="Zajc J."/>
            <person name="Gunde-Cimerman N."/>
        </authorList>
    </citation>
    <scope>NUCLEOTIDE SEQUENCE [LARGE SCALE GENOMIC DNA]</scope>
    <source>
        <strain evidence="2 3">EXF-3519</strain>
    </source>
</reference>
<feature type="compositionally biased region" description="Acidic residues" evidence="1">
    <location>
        <begin position="230"/>
        <end position="240"/>
    </location>
</feature>
<feature type="region of interest" description="Disordered" evidence="1">
    <location>
        <begin position="143"/>
        <end position="181"/>
    </location>
</feature>